<dbReference type="AlphaFoldDB" id="A0A1M4X1I8"/>
<dbReference type="OrthoDB" id="1808685at2"/>
<evidence type="ECO:0000313" key="1">
    <source>
        <dbReference type="EMBL" id="SHE87247.1"/>
    </source>
</evidence>
<protein>
    <submittedName>
        <fullName evidence="1">Uncharacterized protein</fullName>
    </submittedName>
</protein>
<sequence>MKIGNIEKPTFIAFRNDFLSLAGQITGCPVNPGDDWNKISSSEIRERIIKDFIRLMEERYGFAIVLKGPLNDRLGSVEGVVGELYHIFSTMFLVEVINSKIRAGEKRVDV</sequence>
<dbReference type="Proteomes" id="UP000184148">
    <property type="component" value="Unassembled WGS sequence"/>
</dbReference>
<name>A0A1M4X1I8_9FIRM</name>
<organism evidence="1 2">
    <name type="scientific">Desulforamulus putei DSM 12395</name>
    <dbReference type="NCBI Taxonomy" id="1121429"/>
    <lineage>
        <taxon>Bacteria</taxon>
        <taxon>Bacillati</taxon>
        <taxon>Bacillota</taxon>
        <taxon>Clostridia</taxon>
        <taxon>Eubacteriales</taxon>
        <taxon>Peptococcaceae</taxon>
        <taxon>Desulforamulus</taxon>
    </lineage>
</organism>
<gene>
    <name evidence="1" type="ORF">SAMN02745133_01329</name>
</gene>
<dbReference type="EMBL" id="FQUY01000007">
    <property type="protein sequence ID" value="SHE87247.1"/>
    <property type="molecule type" value="Genomic_DNA"/>
</dbReference>
<accession>A0A1M4X1I8</accession>
<proteinExistence type="predicted"/>
<dbReference type="RefSeq" id="WP_073237611.1">
    <property type="nucleotide sequence ID" value="NZ_FQUY01000007.1"/>
</dbReference>
<reference evidence="2" key="1">
    <citation type="submission" date="2016-11" db="EMBL/GenBank/DDBJ databases">
        <authorList>
            <person name="Varghese N."/>
            <person name="Submissions S."/>
        </authorList>
    </citation>
    <scope>NUCLEOTIDE SEQUENCE [LARGE SCALE GENOMIC DNA]</scope>
    <source>
        <strain evidence="2">DSM 12395</strain>
    </source>
</reference>
<keyword evidence="2" id="KW-1185">Reference proteome</keyword>
<evidence type="ECO:0000313" key="2">
    <source>
        <dbReference type="Proteomes" id="UP000184148"/>
    </source>
</evidence>